<dbReference type="GO" id="GO:0005662">
    <property type="term" value="C:DNA replication factor A complex"/>
    <property type="evidence" value="ECO:0007669"/>
    <property type="project" value="TreeGrafter"/>
</dbReference>
<keyword evidence="5" id="KW-0238">DNA-binding</keyword>
<evidence type="ECO:0000259" key="7">
    <source>
        <dbReference type="Pfam" id="PF08646"/>
    </source>
</evidence>
<dbReference type="SUPFAM" id="SSF50249">
    <property type="entry name" value="Nucleic acid-binding proteins"/>
    <property type="match status" value="1"/>
</dbReference>
<dbReference type="GO" id="GO:0007004">
    <property type="term" value="P:telomere maintenance via telomerase"/>
    <property type="evidence" value="ECO:0007669"/>
    <property type="project" value="TreeGrafter"/>
</dbReference>
<dbReference type="InterPro" id="IPR047192">
    <property type="entry name" value="Euk_RPA1_DBD_C"/>
</dbReference>
<feature type="domain" description="Replication factor A C-terminal" evidence="7">
    <location>
        <begin position="272"/>
        <end position="417"/>
    </location>
</feature>
<keyword evidence="4" id="KW-0862">Zinc</keyword>
<evidence type="ECO:0000256" key="6">
    <source>
        <dbReference type="SAM" id="MobiDB-lite"/>
    </source>
</evidence>
<feature type="compositionally biased region" description="Polar residues" evidence="6">
    <location>
        <begin position="420"/>
        <end position="433"/>
    </location>
</feature>
<dbReference type="GO" id="GO:0043047">
    <property type="term" value="F:single-stranded telomeric DNA binding"/>
    <property type="evidence" value="ECO:0007669"/>
    <property type="project" value="TreeGrafter"/>
</dbReference>
<keyword evidence="9" id="KW-1185">Reference proteome</keyword>
<dbReference type="GO" id="GO:0051321">
    <property type="term" value="P:meiotic cell cycle"/>
    <property type="evidence" value="ECO:0007669"/>
    <property type="project" value="TreeGrafter"/>
</dbReference>
<evidence type="ECO:0000256" key="4">
    <source>
        <dbReference type="ARBA" id="ARBA00022833"/>
    </source>
</evidence>
<dbReference type="Pfam" id="PF08646">
    <property type="entry name" value="Rep_fac-A_C"/>
    <property type="match status" value="1"/>
</dbReference>
<keyword evidence="3" id="KW-0863">Zinc-finger</keyword>
<dbReference type="EMBL" id="JAAMPC010000015">
    <property type="protein sequence ID" value="KAG2256028.1"/>
    <property type="molecule type" value="Genomic_DNA"/>
</dbReference>
<evidence type="ECO:0000256" key="5">
    <source>
        <dbReference type="ARBA" id="ARBA00023125"/>
    </source>
</evidence>
<dbReference type="GO" id="GO:0006289">
    <property type="term" value="P:nucleotide-excision repair"/>
    <property type="evidence" value="ECO:0007669"/>
    <property type="project" value="TreeGrafter"/>
</dbReference>
<dbReference type="GO" id="GO:0000724">
    <property type="term" value="P:double-strand break repair via homologous recombination"/>
    <property type="evidence" value="ECO:0007669"/>
    <property type="project" value="TreeGrafter"/>
</dbReference>
<evidence type="ECO:0000313" key="8">
    <source>
        <dbReference type="EMBL" id="KAG2256028.1"/>
    </source>
</evidence>
<dbReference type="GO" id="GO:0003684">
    <property type="term" value="F:damaged DNA binding"/>
    <property type="evidence" value="ECO:0007669"/>
    <property type="project" value="TreeGrafter"/>
</dbReference>
<evidence type="ECO:0000256" key="1">
    <source>
        <dbReference type="ARBA" id="ARBA00005690"/>
    </source>
</evidence>
<dbReference type="OrthoDB" id="1074077at2759"/>
<dbReference type="GO" id="GO:0008270">
    <property type="term" value="F:zinc ion binding"/>
    <property type="evidence" value="ECO:0007669"/>
    <property type="project" value="UniProtKB-KW"/>
</dbReference>
<name>A0A8X7PS50_BRACI</name>
<sequence>MEMLLIDEKGTLIQGFVSPGRIKKYLPDMKRGFVYKLNNFYGSRNKVVFRVADHTVTVSFSWNSELSVLRDCHIPFDEDSFRFHSYEEFQANCDLKGDLYDVVGHMKLVNGQSIVEAPVLDEVEIAKARRVLIHIQSHEYVFIIFKQQLLFTPLNYLLSFLHSGPVMKLYLWDQAARDFCKKFKSYERTPTVLLVTAVNTKTLGGTLALTSMSSSRVFMDYDIQPTIDYFAWLGANPGIAEQVNAEIVTKRETMTIGEIFSYIKQETAKDAFFECTATIDDVVHGSSWYYIACSGCRSNVSKGPTSLICTNNKCENVNVSGVAQYLSKISVYDNSDQAVFVLLGDAGRELTGKPASELVRSYFEANGNEGVNHEAPLPEALISTIGQKHKFCVKVTEHNFSGKTRSLTVTKILPLDTPPATESSEGNETTAASEETFINHVGSAEGSKRSCDGTDLEEAKRFKRVD</sequence>
<organism evidence="8 9">
    <name type="scientific">Brassica carinata</name>
    <name type="common">Ethiopian mustard</name>
    <name type="synonym">Abyssinian cabbage</name>
    <dbReference type="NCBI Taxonomy" id="52824"/>
    <lineage>
        <taxon>Eukaryota</taxon>
        <taxon>Viridiplantae</taxon>
        <taxon>Streptophyta</taxon>
        <taxon>Embryophyta</taxon>
        <taxon>Tracheophyta</taxon>
        <taxon>Spermatophyta</taxon>
        <taxon>Magnoliopsida</taxon>
        <taxon>eudicotyledons</taxon>
        <taxon>Gunneridae</taxon>
        <taxon>Pentapetalae</taxon>
        <taxon>rosids</taxon>
        <taxon>malvids</taxon>
        <taxon>Brassicales</taxon>
        <taxon>Brassicaceae</taxon>
        <taxon>Brassiceae</taxon>
        <taxon>Brassica</taxon>
    </lineage>
</organism>
<gene>
    <name evidence="8" type="ORF">Bca52824_075322</name>
</gene>
<dbReference type="PANTHER" id="PTHR23273">
    <property type="entry name" value="REPLICATION FACTOR A 1, RFA1"/>
    <property type="match status" value="1"/>
</dbReference>
<dbReference type="Proteomes" id="UP000886595">
    <property type="component" value="Unassembled WGS sequence"/>
</dbReference>
<comment type="caution">
    <text evidence="8">The sequence shown here is derived from an EMBL/GenBank/DDBJ whole genome shotgun (WGS) entry which is preliminary data.</text>
</comment>
<evidence type="ECO:0000256" key="3">
    <source>
        <dbReference type="ARBA" id="ARBA00022771"/>
    </source>
</evidence>
<evidence type="ECO:0000256" key="2">
    <source>
        <dbReference type="ARBA" id="ARBA00022723"/>
    </source>
</evidence>
<accession>A0A8X7PS50</accession>
<dbReference type="Gene3D" id="2.40.50.140">
    <property type="entry name" value="Nucleic acid-binding proteins"/>
    <property type="match status" value="2"/>
</dbReference>
<dbReference type="CDD" id="cd04476">
    <property type="entry name" value="RPA1_DBD_C"/>
    <property type="match status" value="1"/>
</dbReference>
<feature type="compositionally biased region" description="Basic and acidic residues" evidence="6">
    <location>
        <begin position="446"/>
        <end position="466"/>
    </location>
</feature>
<dbReference type="InterPro" id="IPR012340">
    <property type="entry name" value="NA-bd_OB-fold"/>
</dbReference>
<keyword evidence="2" id="KW-0479">Metal-binding</keyword>
<protein>
    <recommendedName>
        <fullName evidence="7">Replication factor A C-terminal domain-containing protein</fullName>
    </recommendedName>
</protein>
<comment type="similarity">
    <text evidence="1">Belongs to the replication factor A protein 1 family.</text>
</comment>
<evidence type="ECO:0000313" key="9">
    <source>
        <dbReference type="Proteomes" id="UP000886595"/>
    </source>
</evidence>
<feature type="region of interest" description="Disordered" evidence="6">
    <location>
        <begin position="415"/>
        <end position="466"/>
    </location>
</feature>
<dbReference type="PANTHER" id="PTHR23273:SF32">
    <property type="entry name" value="REPLICATION PROTEIN A 70 KDA DNA-BINDING SUBUNIT B-RELATED"/>
    <property type="match status" value="1"/>
</dbReference>
<proteinExistence type="inferred from homology"/>
<reference evidence="8 9" key="1">
    <citation type="submission" date="2020-02" db="EMBL/GenBank/DDBJ databases">
        <authorList>
            <person name="Ma Q."/>
            <person name="Huang Y."/>
            <person name="Song X."/>
            <person name="Pei D."/>
        </authorList>
    </citation>
    <scope>NUCLEOTIDE SEQUENCE [LARGE SCALE GENOMIC DNA]</scope>
    <source>
        <strain evidence="8">Sxm20200214</strain>
        <tissue evidence="8">Leaf</tissue>
    </source>
</reference>
<dbReference type="AlphaFoldDB" id="A0A8X7PS50"/>
<dbReference type="InterPro" id="IPR013955">
    <property type="entry name" value="Rep_factor-A_C"/>
</dbReference>